<dbReference type="AlphaFoldDB" id="U5D6K1"/>
<keyword evidence="3" id="KW-1185">Reference proteome</keyword>
<gene>
    <name evidence="2" type="ORF">AMTR_s00046p00211220</name>
</gene>
<reference evidence="3" key="1">
    <citation type="journal article" date="2013" name="Science">
        <title>The Amborella genome and the evolution of flowering plants.</title>
        <authorList>
            <consortium name="Amborella Genome Project"/>
        </authorList>
    </citation>
    <scope>NUCLEOTIDE SEQUENCE [LARGE SCALE GENOMIC DNA]</scope>
</reference>
<organism evidence="2 3">
    <name type="scientific">Amborella trichopoda</name>
    <dbReference type="NCBI Taxonomy" id="13333"/>
    <lineage>
        <taxon>Eukaryota</taxon>
        <taxon>Viridiplantae</taxon>
        <taxon>Streptophyta</taxon>
        <taxon>Embryophyta</taxon>
        <taxon>Tracheophyta</taxon>
        <taxon>Spermatophyta</taxon>
        <taxon>Magnoliopsida</taxon>
        <taxon>Amborellales</taxon>
        <taxon>Amborellaceae</taxon>
        <taxon>Amborella</taxon>
    </lineage>
</organism>
<feature type="compositionally biased region" description="Basic and acidic residues" evidence="1">
    <location>
        <begin position="27"/>
        <end position="60"/>
    </location>
</feature>
<dbReference type="HOGENOM" id="CLU_1878210_0_0_1"/>
<accession>U5D6K1</accession>
<protein>
    <submittedName>
        <fullName evidence="2">Uncharacterized protein</fullName>
    </submittedName>
</protein>
<name>U5D6K1_AMBTC</name>
<evidence type="ECO:0000256" key="1">
    <source>
        <dbReference type="SAM" id="MobiDB-lite"/>
    </source>
</evidence>
<sequence length="136" mass="15504">MKLSKDSMGEVIIAKTWARHGQMGMSSRRENEKKSHDCPKRQSQEEEAKKRVLRPTENKTRPPKRFCLSPDHGLQVDPFDSRRKLYAQKMVTCRCMVVISNHGVKGLSVSRSPKMRANSSKIRVASPVGRKKELVS</sequence>
<feature type="region of interest" description="Disordered" evidence="1">
    <location>
        <begin position="14"/>
        <end position="73"/>
    </location>
</feature>
<evidence type="ECO:0000313" key="3">
    <source>
        <dbReference type="Proteomes" id="UP000017836"/>
    </source>
</evidence>
<dbReference type="Proteomes" id="UP000017836">
    <property type="component" value="Unassembled WGS sequence"/>
</dbReference>
<evidence type="ECO:0000313" key="2">
    <source>
        <dbReference type="EMBL" id="ERN18059.1"/>
    </source>
</evidence>
<dbReference type="Gramene" id="ERN18059">
    <property type="protein sequence ID" value="ERN18059"/>
    <property type="gene ID" value="AMTR_s00046p00211220"/>
</dbReference>
<feature type="region of interest" description="Disordered" evidence="1">
    <location>
        <begin position="108"/>
        <end position="136"/>
    </location>
</feature>
<proteinExistence type="predicted"/>
<dbReference type="EMBL" id="KI392290">
    <property type="protein sequence ID" value="ERN18059.1"/>
    <property type="molecule type" value="Genomic_DNA"/>
</dbReference>